<evidence type="ECO:0000313" key="11">
    <source>
        <dbReference type="Proteomes" id="UP000034207"/>
    </source>
</evidence>
<comment type="caution">
    <text evidence="10">The sequence shown here is derived from an EMBL/GenBank/DDBJ whole genome shotgun (WGS) entry which is preliminary data.</text>
</comment>
<dbReference type="EMBL" id="LBVV01000031">
    <property type="protein sequence ID" value="KKQ92971.1"/>
    <property type="molecule type" value="Genomic_DNA"/>
</dbReference>
<evidence type="ECO:0000256" key="3">
    <source>
        <dbReference type="ARBA" id="ARBA00022694"/>
    </source>
</evidence>
<name>A0A0G0PUG8_UNCC2</name>
<dbReference type="FunFam" id="3.30.420.40:FF:000040">
    <property type="entry name" value="tRNA N6-adenosine threonylcarbamoyltransferase"/>
    <property type="match status" value="1"/>
</dbReference>
<dbReference type="GO" id="GO:0002949">
    <property type="term" value="P:tRNA threonylcarbamoyladenosine modification"/>
    <property type="evidence" value="ECO:0007669"/>
    <property type="project" value="UniProtKB-UniRule"/>
</dbReference>
<organism evidence="10 11">
    <name type="scientific">candidate division CPR2 bacterium GW2011_GWC2_39_10</name>
    <dbReference type="NCBI Taxonomy" id="1618345"/>
    <lineage>
        <taxon>Bacteria</taxon>
        <taxon>Bacteria division CPR2</taxon>
    </lineage>
</organism>
<keyword evidence="5 8" id="KW-0408">Iron</keyword>
<keyword evidence="6 8" id="KW-0012">Acyltransferase</keyword>
<feature type="binding site" evidence="8">
    <location>
        <position position="115"/>
    </location>
    <ligand>
        <name>Fe cation</name>
        <dbReference type="ChEBI" id="CHEBI:24875"/>
    </ligand>
</feature>
<comment type="catalytic activity">
    <reaction evidence="7 8">
        <text>L-threonylcarbamoyladenylate + adenosine(37) in tRNA = N(6)-L-threonylcarbamoyladenosine(37) in tRNA + AMP + H(+)</text>
        <dbReference type="Rhea" id="RHEA:37059"/>
        <dbReference type="Rhea" id="RHEA-COMP:10162"/>
        <dbReference type="Rhea" id="RHEA-COMP:10163"/>
        <dbReference type="ChEBI" id="CHEBI:15378"/>
        <dbReference type="ChEBI" id="CHEBI:73682"/>
        <dbReference type="ChEBI" id="CHEBI:74411"/>
        <dbReference type="ChEBI" id="CHEBI:74418"/>
        <dbReference type="ChEBI" id="CHEBI:456215"/>
        <dbReference type="EC" id="2.3.1.234"/>
    </reaction>
</comment>
<evidence type="ECO:0000256" key="6">
    <source>
        <dbReference type="ARBA" id="ARBA00023315"/>
    </source>
</evidence>
<dbReference type="HAMAP" id="MF_01445">
    <property type="entry name" value="TsaD"/>
    <property type="match status" value="1"/>
</dbReference>
<dbReference type="GO" id="GO:0061711">
    <property type="term" value="F:tRNA N(6)-L-threonylcarbamoyladenine synthase activity"/>
    <property type="evidence" value="ECO:0007669"/>
    <property type="project" value="UniProtKB-EC"/>
</dbReference>
<comment type="function">
    <text evidence="8">Required for the formation of a threonylcarbamoyl group on adenosine at position 37 (t(6)A37) in tRNAs that read codons beginning with adenine. Is involved in the transfer of the threonylcarbamoyl moiety of threonylcarbamoyl-AMP (TC-AMP) to the N6 group of A37, together with TsaE and TsaB. TsaD likely plays a direct catalytic role in this reaction.</text>
</comment>
<evidence type="ECO:0000256" key="2">
    <source>
        <dbReference type="ARBA" id="ARBA00022679"/>
    </source>
</evidence>
<dbReference type="AlphaFoldDB" id="A0A0G0PUG8"/>
<evidence type="ECO:0000256" key="5">
    <source>
        <dbReference type="ARBA" id="ARBA00023004"/>
    </source>
</evidence>
<dbReference type="PROSITE" id="PS01016">
    <property type="entry name" value="GLYCOPROTEASE"/>
    <property type="match status" value="1"/>
</dbReference>
<keyword evidence="2 8" id="KW-0808">Transferase</keyword>
<proteinExistence type="inferred from homology"/>
<dbReference type="Gene3D" id="3.30.420.40">
    <property type="match status" value="2"/>
</dbReference>
<dbReference type="InterPro" id="IPR017861">
    <property type="entry name" value="KAE1/TsaD"/>
</dbReference>
<dbReference type="InterPro" id="IPR000905">
    <property type="entry name" value="Gcp-like_dom"/>
</dbReference>
<dbReference type="FunFam" id="3.30.420.40:FF:000012">
    <property type="entry name" value="tRNA N6-adenosine threonylcarbamoyltransferase"/>
    <property type="match status" value="1"/>
</dbReference>
<evidence type="ECO:0000256" key="7">
    <source>
        <dbReference type="ARBA" id="ARBA00048117"/>
    </source>
</evidence>
<feature type="binding site" evidence="8">
    <location>
        <position position="180"/>
    </location>
    <ligand>
        <name>substrate</name>
    </ligand>
</feature>
<feature type="binding site" evidence="8">
    <location>
        <position position="167"/>
    </location>
    <ligand>
        <name>substrate</name>
    </ligand>
</feature>
<evidence type="ECO:0000256" key="1">
    <source>
        <dbReference type="ARBA" id="ARBA00022490"/>
    </source>
</evidence>
<dbReference type="PATRIC" id="fig|1618345.3.peg.1193"/>
<dbReference type="NCBIfam" id="TIGR03723">
    <property type="entry name" value="T6A_TsaD_YgjD"/>
    <property type="match status" value="1"/>
</dbReference>
<keyword evidence="1 8" id="KW-0963">Cytoplasm</keyword>
<feature type="binding site" evidence="8">
    <location>
        <position position="277"/>
    </location>
    <ligand>
        <name>substrate</name>
    </ligand>
</feature>
<comment type="caution">
    <text evidence="8">Lacks conserved residue(s) required for the propagation of feature annotation.</text>
</comment>
<dbReference type="InterPro" id="IPR022450">
    <property type="entry name" value="TsaD"/>
</dbReference>
<evidence type="ECO:0000256" key="8">
    <source>
        <dbReference type="HAMAP-Rule" id="MF_01445"/>
    </source>
</evidence>
<feature type="domain" description="Gcp-like" evidence="9">
    <location>
        <begin position="23"/>
        <end position="313"/>
    </location>
</feature>
<dbReference type="STRING" id="1618345.UT18_C0031G0001"/>
<keyword evidence="3 8" id="KW-0819">tRNA processing</keyword>
<dbReference type="InterPro" id="IPR043129">
    <property type="entry name" value="ATPase_NBD"/>
</dbReference>
<dbReference type="PANTHER" id="PTHR11735">
    <property type="entry name" value="TRNA N6-ADENOSINE THREONYLCARBAMOYLTRANSFERASE"/>
    <property type="match status" value="1"/>
</dbReference>
<comment type="subcellular location">
    <subcellularLocation>
        <location evidence="8">Cytoplasm</location>
    </subcellularLocation>
</comment>
<dbReference type="CDD" id="cd24133">
    <property type="entry name" value="ASKHA_NBD_TsaD_bac"/>
    <property type="match status" value="1"/>
</dbReference>
<protein>
    <recommendedName>
        <fullName evidence="8">tRNA N6-adenosine threonylcarbamoyltransferase</fullName>
        <ecNumber evidence="8">2.3.1.234</ecNumber>
    </recommendedName>
    <alternativeName>
        <fullName evidence="8">N6-L-threonylcarbamoyladenine synthase</fullName>
        <shortName evidence="8">t(6)A synthase</shortName>
    </alternativeName>
    <alternativeName>
        <fullName evidence="8">t(6)A37 threonylcarbamoyladenosine biosynthesis protein TsaD</fullName>
    </alternativeName>
    <alternativeName>
        <fullName evidence="8">tRNA threonylcarbamoyladenosine biosynthesis protein TsaD</fullName>
    </alternativeName>
</protein>
<comment type="similarity">
    <text evidence="8">Belongs to the KAE1 / TsaD family.</text>
</comment>
<feature type="binding site" evidence="8">
    <location>
        <position position="111"/>
    </location>
    <ligand>
        <name>Fe cation</name>
        <dbReference type="ChEBI" id="CHEBI:24875"/>
    </ligand>
</feature>
<dbReference type="PANTHER" id="PTHR11735:SF6">
    <property type="entry name" value="TRNA N6-ADENOSINE THREONYLCARBAMOYLTRANSFERASE, MITOCHONDRIAL"/>
    <property type="match status" value="1"/>
</dbReference>
<keyword evidence="4 8" id="KW-0479">Metal-binding</keyword>
<sequence length="340" mass="36562">MIILSIETSCDETSCAVVKDGGEVLSNIIVSQIDIHKEYGGVVPEVAARSHIEVLLPVIDKALKEAKIGWGSVDAIAVTVGPGLMGSLIIGVETAKTLAWTLNKPLISVNHLVGHIYANWIDREVVDFPALCLLVSGGHTILLEIKSHHTITKIGQTKDDAAGEAFDKVAKLLGLGYPGGPVIAEIALKGDETRFNLPRPMTSPLDKKNGNFNYSFSGLKTAVLSIVKEGIRKDEIPDLAASFQQAASDSLVTKVMWYLEKNKDIKTVMLAGGVAANINLRETLKAGLDKTEFKGSFIYPEIKYCTDNAAMIGVAVFYNQNFVDPLSLEAFPSGIGRLLS</sequence>
<dbReference type="EC" id="2.3.1.234" evidence="8"/>
<dbReference type="Proteomes" id="UP000034207">
    <property type="component" value="Unassembled WGS sequence"/>
</dbReference>
<reference evidence="10 11" key="1">
    <citation type="journal article" date="2015" name="Nature">
        <title>rRNA introns, odd ribosomes, and small enigmatic genomes across a large radiation of phyla.</title>
        <authorList>
            <person name="Brown C.T."/>
            <person name="Hug L.A."/>
            <person name="Thomas B.C."/>
            <person name="Sharon I."/>
            <person name="Castelle C.J."/>
            <person name="Singh A."/>
            <person name="Wilkins M.J."/>
            <person name="Williams K.H."/>
            <person name="Banfield J.F."/>
        </authorList>
    </citation>
    <scope>NUCLEOTIDE SEQUENCE [LARGE SCALE GENOMIC DNA]</scope>
</reference>
<dbReference type="SUPFAM" id="SSF53067">
    <property type="entry name" value="Actin-like ATPase domain"/>
    <property type="match status" value="1"/>
</dbReference>
<feature type="binding site" evidence="8">
    <location>
        <begin position="134"/>
        <end position="138"/>
    </location>
    <ligand>
        <name>substrate</name>
    </ligand>
</feature>
<dbReference type="GO" id="GO:0005737">
    <property type="term" value="C:cytoplasm"/>
    <property type="evidence" value="ECO:0007669"/>
    <property type="project" value="UniProtKB-SubCell"/>
</dbReference>
<gene>
    <name evidence="8" type="primary">tsaD</name>
    <name evidence="10" type="ORF">UT18_C0031G0001</name>
</gene>
<evidence type="ECO:0000256" key="4">
    <source>
        <dbReference type="ARBA" id="ARBA00022723"/>
    </source>
</evidence>
<dbReference type="Pfam" id="PF00814">
    <property type="entry name" value="TsaD"/>
    <property type="match status" value="1"/>
</dbReference>
<dbReference type="InterPro" id="IPR017860">
    <property type="entry name" value="Peptidase_M22_CS"/>
</dbReference>
<dbReference type="GO" id="GO:0005506">
    <property type="term" value="F:iron ion binding"/>
    <property type="evidence" value="ECO:0007669"/>
    <property type="project" value="UniProtKB-UniRule"/>
</dbReference>
<evidence type="ECO:0000259" key="9">
    <source>
        <dbReference type="Pfam" id="PF00814"/>
    </source>
</evidence>
<comment type="cofactor">
    <cofactor evidence="8">
        <name>Fe(2+)</name>
        <dbReference type="ChEBI" id="CHEBI:29033"/>
    </cofactor>
    <text evidence="8">Binds 1 Fe(2+) ion per subunit.</text>
</comment>
<dbReference type="NCBIfam" id="TIGR00329">
    <property type="entry name" value="gcp_kae1"/>
    <property type="match status" value="1"/>
</dbReference>
<feature type="binding site" evidence="8">
    <location>
        <position position="307"/>
    </location>
    <ligand>
        <name>Fe cation</name>
        <dbReference type="ChEBI" id="CHEBI:24875"/>
    </ligand>
</feature>
<accession>A0A0G0PUG8</accession>
<dbReference type="PRINTS" id="PR00789">
    <property type="entry name" value="OSIALOPTASE"/>
</dbReference>
<evidence type="ECO:0000313" key="10">
    <source>
        <dbReference type="EMBL" id="KKQ92971.1"/>
    </source>
</evidence>